<reference evidence="1" key="1">
    <citation type="submission" date="2019-08" db="EMBL/GenBank/DDBJ databases">
        <authorList>
            <person name="Kucharzyk K."/>
            <person name="Murdoch R.W."/>
            <person name="Higgins S."/>
            <person name="Loffler F."/>
        </authorList>
    </citation>
    <scope>NUCLEOTIDE SEQUENCE</scope>
</reference>
<dbReference type="EMBL" id="VSSQ01124453">
    <property type="protein sequence ID" value="MPN55337.1"/>
    <property type="molecule type" value="Genomic_DNA"/>
</dbReference>
<protein>
    <submittedName>
        <fullName evidence="1">Uncharacterized protein</fullName>
    </submittedName>
</protein>
<proteinExistence type="predicted"/>
<organism evidence="1">
    <name type="scientific">bioreactor metagenome</name>
    <dbReference type="NCBI Taxonomy" id="1076179"/>
    <lineage>
        <taxon>unclassified sequences</taxon>
        <taxon>metagenomes</taxon>
        <taxon>ecological metagenomes</taxon>
    </lineage>
</organism>
<sequence length="146" mass="15607">MITSASLSFQDFYITKLPTLKMIKATIHATAVWKHTVSIAWCQPPISLLIVANVATQGIYKRQNAKNAKADNGVKICVSIVVKEAPSDAPVKTAMVLTTASFADKPVISAVAALQSPKPRGSNTGETAMPKEARMLSSLLETRLSP</sequence>
<dbReference type="AlphaFoldDB" id="A0A645IW23"/>
<evidence type="ECO:0000313" key="1">
    <source>
        <dbReference type="EMBL" id="MPN55337.1"/>
    </source>
</evidence>
<accession>A0A645IW23</accession>
<name>A0A645IW23_9ZZZZ</name>
<gene>
    <name evidence="1" type="ORF">SDC9_203019</name>
</gene>
<comment type="caution">
    <text evidence="1">The sequence shown here is derived from an EMBL/GenBank/DDBJ whole genome shotgun (WGS) entry which is preliminary data.</text>
</comment>